<dbReference type="Proteomes" id="UP000055048">
    <property type="component" value="Unassembled WGS sequence"/>
</dbReference>
<dbReference type="AlphaFoldDB" id="A0A0V0SXA0"/>
<keyword evidence="2" id="KW-1185">Reference proteome</keyword>
<reference evidence="1 2" key="1">
    <citation type="submission" date="2015-01" db="EMBL/GenBank/DDBJ databases">
        <title>Evolution of Trichinella species and genotypes.</title>
        <authorList>
            <person name="Korhonen P.K."/>
            <person name="Edoardo P."/>
            <person name="Giuseppe L.R."/>
            <person name="Gasser R.B."/>
        </authorList>
    </citation>
    <scope>NUCLEOTIDE SEQUENCE [LARGE SCALE GENOMIC DNA]</scope>
    <source>
        <strain evidence="1">ISS417</strain>
    </source>
</reference>
<evidence type="ECO:0000313" key="2">
    <source>
        <dbReference type="Proteomes" id="UP000055048"/>
    </source>
</evidence>
<proteinExistence type="predicted"/>
<organism evidence="1 2">
    <name type="scientific">Trichinella murrelli</name>
    <dbReference type="NCBI Taxonomy" id="144512"/>
    <lineage>
        <taxon>Eukaryota</taxon>
        <taxon>Metazoa</taxon>
        <taxon>Ecdysozoa</taxon>
        <taxon>Nematoda</taxon>
        <taxon>Enoplea</taxon>
        <taxon>Dorylaimia</taxon>
        <taxon>Trichinellida</taxon>
        <taxon>Trichinellidae</taxon>
        <taxon>Trichinella</taxon>
    </lineage>
</organism>
<sequence length="38" mass="4506">MRAFYEFGSIMELLERQNPNWNKDDEKVEITVKTKGTS</sequence>
<evidence type="ECO:0000313" key="1">
    <source>
        <dbReference type="EMBL" id="KRX31361.1"/>
    </source>
</evidence>
<protein>
    <submittedName>
        <fullName evidence="1">Uncharacterized protein</fullName>
    </submittedName>
</protein>
<comment type="caution">
    <text evidence="1">The sequence shown here is derived from an EMBL/GenBank/DDBJ whole genome shotgun (WGS) entry which is preliminary data.</text>
</comment>
<dbReference type="EMBL" id="JYDJ01001821">
    <property type="protein sequence ID" value="KRX31361.1"/>
    <property type="molecule type" value="Genomic_DNA"/>
</dbReference>
<name>A0A0V0SXA0_9BILA</name>
<accession>A0A0V0SXA0</accession>
<gene>
    <name evidence="1" type="ORF">T05_13056</name>
</gene>